<comment type="caution">
    <text evidence="2">The sequence shown here is derived from an EMBL/GenBank/DDBJ whole genome shotgun (WGS) entry which is preliminary data.</text>
</comment>
<evidence type="ECO:0000313" key="3">
    <source>
        <dbReference type="Proteomes" id="UP001495910"/>
    </source>
</evidence>
<dbReference type="SUPFAM" id="SSF51556">
    <property type="entry name" value="Metallo-dependent hydrolases"/>
    <property type="match status" value="1"/>
</dbReference>
<reference evidence="2 3" key="1">
    <citation type="submission" date="2024-02" db="EMBL/GenBank/DDBJ databases">
        <title>Draft genome sequence of Collimonas sp. strain H4R21, an effective mineral-weathering bacterial strain isolated from the beech rhizosphere.</title>
        <authorList>
            <person name="Morin E."/>
            <person name="Uroz S."/>
            <person name="Leveau J.H.J."/>
            <person name="Kumar R."/>
            <person name="Rey M.W."/>
            <person name="Pham J."/>
        </authorList>
    </citation>
    <scope>NUCLEOTIDE SEQUENCE [LARGE SCALE GENOMIC DNA]</scope>
    <source>
        <strain evidence="2 3">H4R21</strain>
    </source>
</reference>
<evidence type="ECO:0000256" key="1">
    <source>
        <dbReference type="SAM" id="SignalP"/>
    </source>
</evidence>
<name>A0ABU9PV98_9BURK</name>
<keyword evidence="1" id="KW-0732">Signal</keyword>
<sequence length="462" mass="49802">MKLLALIAAAAPLLLCPPAFVQTPQPQPAAITAFVAVNLLPMDTDRIVRNQTVLVENGKIAAIGPAVPIPKDARIVDGHGSAFLSPGLADMHVHSDTTGDMLVYLANGVTTMLNMGEASNGFMAEVRPEINRGKLAGPHVYAGFLVDGTPQYGHFVVATPEQARAIVGLAKTNGYEFIKVYNNLSPAVFQALVEEGKNQQIAVIGHGVTRVGLERQLDAGQVLVAHAEEFFYTTFSHPEKKNADASGQMNSAPDPAEIPAAIAFIKRNKAFVTADLITYATIAQQWGKPEVVEGYLRAPETRYVSPARRIRWREDDYAERQGSLDARVAFLKRFIKEMAQAGVPLVTGTDAPAIPGLAPGFSLHDDLHALEQAGLSRYQVLSAATRTPGELIRRSVPDAEPFGTIAVGNRADLMLSAKNPLDDLSTLRTPLGVMANGNWHPEPELRALLEQVAGKYERAFKP</sequence>
<dbReference type="Gene3D" id="3.40.50.10910">
    <property type="entry name" value="Amidohydrolase"/>
    <property type="match status" value="1"/>
</dbReference>
<dbReference type="InterPro" id="IPR051781">
    <property type="entry name" value="Metallo-dep_Hydrolase"/>
</dbReference>
<accession>A0ABU9PV98</accession>
<dbReference type="RefSeq" id="WP_342829425.1">
    <property type="nucleotide sequence ID" value="NZ_JBANDC010000006.1"/>
</dbReference>
<dbReference type="EMBL" id="JBANDC010000006">
    <property type="protein sequence ID" value="MEM4987925.1"/>
    <property type="molecule type" value="Genomic_DNA"/>
</dbReference>
<protein>
    <recommendedName>
        <fullName evidence="4">Imidazolonepropionase-like amidohydrolase</fullName>
    </recommendedName>
</protein>
<dbReference type="Gene3D" id="3.30.110.90">
    <property type="entry name" value="Amidohydrolase"/>
    <property type="match status" value="1"/>
</dbReference>
<feature type="signal peptide" evidence="1">
    <location>
        <begin position="1"/>
        <end position="21"/>
    </location>
</feature>
<dbReference type="Gene3D" id="2.30.40.10">
    <property type="entry name" value="Urease, subunit C, domain 1"/>
    <property type="match status" value="1"/>
</dbReference>
<keyword evidence="3" id="KW-1185">Reference proteome</keyword>
<dbReference type="InterPro" id="IPR032466">
    <property type="entry name" value="Metal_Hydrolase"/>
</dbReference>
<dbReference type="SUPFAM" id="SSF51338">
    <property type="entry name" value="Composite domain of metallo-dependent hydrolases"/>
    <property type="match status" value="1"/>
</dbReference>
<feature type="chain" id="PRO_5046867676" description="Imidazolonepropionase-like amidohydrolase" evidence="1">
    <location>
        <begin position="22"/>
        <end position="462"/>
    </location>
</feature>
<dbReference type="PANTHER" id="PTHR43135">
    <property type="entry name" value="ALPHA-D-RIBOSE 1-METHYLPHOSPHONATE 5-TRIPHOSPHATE DIPHOSPHATASE"/>
    <property type="match status" value="1"/>
</dbReference>
<organism evidence="2 3">
    <name type="scientific">Collimonas rhizosphaerae</name>
    <dbReference type="NCBI Taxonomy" id="3126357"/>
    <lineage>
        <taxon>Bacteria</taxon>
        <taxon>Pseudomonadati</taxon>
        <taxon>Pseudomonadota</taxon>
        <taxon>Betaproteobacteria</taxon>
        <taxon>Burkholderiales</taxon>
        <taxon>Oxalobacteraceae</taxon>
        <taxon>Collimonas</taxon>
    </lineage>
</organism>
<gene>
    <name evidence="2" type="ORF">V8G57_11050</name>
</gene>
<evidence type="ECO:0008006" key="4">
    <source>
        <dbReference type="Google" id="ProtNLM"/>
    </source>
</evidence>
<dbReference type="PANTHER" id="PTHR43135:SF3">
    <property type="entry name" value="ALPHA-D-RIBOSE 1-METHYLPHOSPHONATE 5-TRIPHOSPHATE DIPHOSPHATASE"/>
    <property type="match status" value="1"/>
</dbReference>
<dbReference type="InterPro" id="IPR011059">
    <property type="entry name" value="Metal-dep_hydrolase_composite"/>
</dbReference>
<dbReference type="Proteomes" id="UP001495910">
    <property type="component" value="Unassembled WGS sequence"/>
</dbReference>
<evidence type="ECO:0000313" key="2">
    <source>
        <dbReference type="EMBL" id="MEM4987925.1"/>
    </source>
</evidence>
<dbReference type="Gene3D" id="1.20.58.520">
    <property type="entry name" value="Amidohydrolase"/>
    <property type="match status" value="1"/>
</dbReference>
<proteinExistence type="predicted"/>